<dbReference type="Pfam" id="PF08410">
    <property type="entry name" value="DUF1737"/>
    <property type="match status" value="1"/>
</dbReference>
<dbReference type="InterPro" id="IPR013619">
    <property type="entry name" value="DUF1737"/>
</dbReference>
<evidence type="ECO:0000313" key="3">
    <source>
        <dbReference type="Proteomes" id="UP000323994"/>
    </source>
</evidence>
<protein>
    <submittedName>
        <fullName evidence="2">DUF1737 domain-containing protein</fullName>
    </submittedName>
</protein>
<comment type="caution">
    <text evidence="2">The sequence shown here is derived from an EMBL/GenBank/DDBJ whole genome shotgun (WGS) entry which is preliminary data.</text>
</comment>
<gene>
    <name evidence="2" type="ORF">FEM33_16900</name>
</gene>
<keyword evidence="3" id="KW-1185">Reference proteome</keyword>
<accession>A0A5M8QQL5</accession>
<reference evidence="2 3" key="1">
    <citation type="submission" date="2019-05" db="EMBL/GenBank/DDBJ databases">
        <authorList>
            <person name="Qu J.-H."/>
        </authorList>
    </citation>
    <scope>NUCLEOTIDE SEQUENCE [LARGE SCALE GENOMIC DNA]</scope>
    <source>
        <strain evidence="2 3">NS28</strain>
    </source>
</reference>
<organism evidence="2 3">
    <name type="scientific">Dyadobacter flavalbus</name>
    <dbReference type="NCBI Taxonomy" id="2579942"/>
    <lineage>
        <taxon>Bacteria</taxon>
        <taxon>Pseudomonadati</taxon>
        <taxon>Bacteroidota</taxon>
        <taxon>Cytophagia</taxon>
        <taxon>Cytophagales</taxon>
        <taxon>Spirosomataceae</taxon>
        <taxon>Dyadobacter</taxon>
    </lineage>
</organism>
<proteinExistence type="predicted"/>
<sequence>MKLKYNISSTDAGDDVKYLIIESNDMSKLAVIVNDYIKKGWLPSGSVVVNQNSELASKEYTQAMTKMEDTPRKSS</sequence>
<dbReference type="AlphaFoldDB" id="A0A5M8QQL5"/>
<evidence type="ECO:0000259" key="1">
    <source>
        <dbReference type="Pfam" id="PF08410"/>
    </source>
</evidence>
<name>A0A5M8QQL5_9BACT</name>
<evidence type="ECO:0000313" key="2">
    <source>
        <dbReference type="EMBL" id="KAA6438369.1"/>
    </source>
</evidence>
<dbReference type="EMBL" id="VBSN01000049">
    <property type="protein sequence ID" value="KAA6438369.1"/>
    <property type="molecule type" value="Genomic_DNA"/>
</dbReference>
<dbReference type="RefSeq" id="WP_139013172.1">
    <property type="nucleotide sequence ID" value="NZ_VBSN01000049.1"/>
</dbReference>
<dbReference type="OrthoDB" id="1164788at2"/>
<feature type="domain" description="DUF1737" evidence="1">
    <location>
        <begin position="17"/>
        <end position="66"/>
    </location>
</feature>
<dbReference type="Proteomes" id="UP000323994">
    <property type="component" value="Unassembled WGS sequence"/>
</dbReference>